<protein>
    <recommendedName>
        <fullName evidence="1">non-specific serine/threonine protein kinase</fullName>
        <ecNumber evidence="1">2.7.11.1</ecNumber>
    </recommendedName>
</protein>
<dbReference type="GO" id="GO:0005634">
    <property type="term" value="C:nucleus"/>
    <property type="evidence" value="ECO:0007669"/>
    <property type="project" value="TreeGrafter"/>
</dbReference>
<dbReference type="GO" id="GO:0005524">
    <property type="term" value="F:ATP binding"/>
    <property type="evidence" value="ECO:0007669"/>
    <property type="project" value="UniProtKB-UniRule"/>
</dbReference>
<feature type="binding site" evidence="9">
    <location>
        <position position="71"/>
    </location>
    <ligand>
        <name>ATP</name>
        <dbReference type="ChEBI" id="CHEBI:30616"/>
    </ligand>
</feature>
<evidence type="ECO:0000256" key="9">
    <source>
        <dbReference type="PROSITE-ProRule" id="PRU10141"/>
    </source>
</evidence>
<dbReference type="GO" id="GO:0050684">
    <property type="term" value="P:regulation of mRNA processing"/>
    <property type="evidence" value="ECO:0007669"/>
    <property type="project" value="TreeGrafter"/>
</dbReference>
<evidence type="ECO:0000313" key="12">
    <source>
        <dbReference type="EMBL" id="KAA8896222.1"/>
    </source>
</evidence>
<proteinExistence type="predicted"/>
<keyword evidence="13" id="KW-1185">Reference proteome</keyword>
<feature type="domain" description="Protein kinase" evidence="11">
    <location>
        <begin position="32"/>
        <end position="447"/>
    </location>
</feature>
<keyword evidence="2" id="KW-0723">Serine/threonine-protein kinase</keyword>
<dbReference type="SUPFAM" id="SSF56112">
    <property type="entry name" value="Protein kinase-like (PK-like)"/>
    <property type="match status" value="1"/>
</dbReference>
<comment type="caution">
    <text evidence="12">The sequence shown here is derived from an EMBL/GenBank/DDBJ whole genome shotgun (WGS) entry which is preliminary data.</text>
</comment>
<dbReference type="InterPro" id="IPR017441">
    <property type="entry name" value="Protein_kinase_ATP_BS"/>
</dbReference>
<comment type="catalytic activity">
    <reaction evidence="8">
        <text>L-seryl-[protein] + ATP = O-phospho-L-seryl-[protein] + ADP + H(+)</text>
        <dbReference type="Rhea" id="RHEA:17989"/>
        <dbReference type="Rhea" id="RHEA-COMP:9863"/>
        <dbReference type="Rhea" id="RHEA-COMP:11604"/>
        <dbReference type="ChEBI" id="CHEBI:15378"/>
        <dbReference type="ChEBI" id="CHEBI:29999"/>
        <dbReference type="ChEBI" id="CHEBI:30616"/>
        <dbReference type="ChEBI" id="CHEBI:83421"/>
        <dbReference type="ChEBI" id="CHEBI:456216"/>
        <dbReference type="EC" id="2.7.11.1"/>
    </reaction>
</comment>
<dbReference type="Proteomes" id="UP000326924">
    <property type="component" value="Unassembled WGS sequence"/>
</dbReference>
<dbReference type="PANTHER" id="PTHR47634">
    <property type="entry name" value="PROTEIN KINASE DOMAIN-CONTAINING PROTEIN-RELATED"/>
    <property type="match status" value="1"/>
</dbReference>
<evidence type="ECO:0000313" key="13">
    <source>
        <dbReference type="Proteomes" id="UP000326924"/>
    </source>
</evidence>
<dbReference type="OrthoDB" id="5979581at2759"/>
<evidence type="ECO:0000259" key="11">
    <source>
        <dbReference type="PROSITE" id="PS50011"/>
    </source>
</evidence>
<dbReference type="InterPro" id="IPR051334">
    <property type="entry name" value="SRPK"/>
</dbReference>
<gene>
    <name evidence="12" type="ORF">FN846DRAFT_921769</name>
</gene>
<dbReference type="GO" id="GO:0004674">
    <property type="term" value="F:protein serine/threonine kinase activity"/>
    <property type="evidence" value="ECO:0007669"/>
    <property type="project" value="UniProtKB-KW"/>
</dbReference>
<accession>A0A5J5EKR8</accession>
<organism evidence="12 13">
    <name type="scientific">Sphaerosporella brunnea</name>
    <dbReference type="NCBI Taxonomy" id="1250544"/>
    <lineage>
        <taxon>Eukaryota</taxon>
        <taxon>Fungi</taxon>
        <taxon>Dikarya</taxon>
        <taxon>Ascomycota</taxon>
        <taxon>Pezizomycotina</taxon>
        <taxon>Pezizomycetes</taxon>
        <taxon>Pezizales</taxon>
        <taxon>Pyronemataceae</taxon>
        <taxon>Sphaerosporella</taxon>
    </lineage>
</organism>
<keyword evidence="5 12" id="KW-0418">Kinase</keyword>
<dbReference type="SMART" id="SM00220">
    <property type="entry name" value="S_TKc"/>
    <property type="match status" value="1"/>
</dbReference>
<dbReference type="InParanoid" id="A0A5J5EKR8"/>
<feature type="region of interest" description="Disordered" evidence="10">
    <location>
        <begin position="369"/>
        <end position="405"/>
    </location>
</feature>
<evidence type="ECO:0000256" key="5">
    <source>
        <dbReference type="ARBA" id="ARBA00022777"/>
    </source>
</evidence>
<sequence>MASLYYVEDPRKYTAGGYHPIDIGDQLHHGRYRIIHRLGHGGYATVWLALNQHYDNAAHPDAPRWRYVAVKIATASSNNCEAAILRRLQAGHRFHDDADRKHPGSQFIIALLDEFQITGPNGSHCCIVTELLGPTVRDVKNCVDLPGWAALPVLVGRRFAVQAANAVAFLHSQGIVHADLHLANVAFSLSVDVNSWTVEEVYAALGNEPYTIPFSDALGDASAHPGGSSHHPKHLVNPPAVARLFALCNTSTPSIRIIDFSESFELPSSGQVLPGTPMPFAAPELLLKLPGEVSQSIDLWALGCCIFQFLGYSDLFVGDLFGSLPFFLADIVAVLGGEKAIPERFRDAVRNSGALEYLGKATLRSDLDRRIKSMRGEPDDGEEDEEEDDEDDQDTEDEEDEEYDEICPLDAVDGEVMLTTLRKMLVFDPRNRAAASTAVAIMSAAWNIHQCGCADDHYETSNFLTKTLLPEAREQEDTGLNDNAEPEEVHHSAWEGSVSGIIKPEREGRLMSNICTITDLGSSSVI</sequence>
<evidence type="ECO:0000256" key="7">
    <source>
        <dbReference type="ARBA" id="ARBA00047899"/>
    </source>
</evidence>
<dbReference type="PROSITE" id="PS00107">
    <property type="entry name" value="PROTEIN_KINASE_ATP"/>
    <property type="match status" value="1"/>
</dbReference>
<evidence type="ECO:0000256" key="6">
    <source>
        <dbReference type="ARBA" id="ARBA00022840"/>
    </source>
</evidence>
<keyword evidence="4 9" id="KW-0547">Nucleotide-binding</keyword>
<dbReference type="GO" id="GO:0000245">
    <property type="term" value="P:spliceosomal complex assembly"/>
    <property type="evidence" value="ECO:0007669"/>
    <property type="project" value="TreeGrafter"/>
</dbReference>
<evidence type="ECO:0000256" key="10">
    <source>
        <dbReference type="SAM" id="MobiDB-lite"/>
    </source>
</evidence>
<evidence type="ECO:0000256" key="8">
    <source>
        <dbReference type="ARBA" id="ARBA00048679"/>
    </source>
</evidence>
<dbReference type="AlphaFoldDB" id="A0A5J5EKR8"/>
<name>A0A5J5EKR8_9PEZI</name>
<evidence type="ECO:0000256" key="2">
    <source>
        <dbReference type="ARBA" id="ARBA00022527"/>
    </source>
</evidence>
<evidence type="ECO:0000256" key="1">
    <source>
        <dbReference type="ARBA" id="ARBA00012513"/>
    </source>
</evidence>
<dbReference type="Gene3D" id="1.10.510.10">
    <property type="entry name" value="Transferase(Phosphotransferase) domain 1"/>
    <property type="match status" value="1"/>
</dbReference>
<dbReference type="PANTHER" id="PTHR47634:SF9">
    <property type="entry name" value="PROTEIN KINASE DOMAIN-CONTAINING PROTEIN-RELATED"/>
    <property type="match status" value="1"/>
</dbReference>
<dbReference type="Gene3D" id="3.30.200.20">
    <property type="entry name" value="Phosphorylase Kinase, domain 1"/>
    <property type="match status" value="1"/>
</dbReference>
<keyword evidence="3" id="KW-0808">Transferase</keyword>
<comment type="catalytic activity">
    <reaction evidence="7">
        <text>L-threonyl-[protein] + ATP = O-phospho-L-threonyl-[protein] + ADP + H(+)</text>
        <dbReference type="Rhea" id="RHEA:46608"/>
        <dbReference type="Rhea" id="RHEA-COMP:11060"/>
        <dbReference type="Rhea" id="RHEA-COMP:11605"/>
        <dbReference type="ChEBI" id="CHEBI:15378"/>
        <dbReference type="ChEBI" id="CHEBI:30013"/>
        <dbReference type="ChEBI" id="CHEBI:30616"/>
        <dbReference type="ChEBI" id="CHEBI:61977"/>
        <dbReference type="ChEBI" id="CHEBI:456216"/>
        <dbReference type="EC" id="2.7.11.1"/>
    </reaction>
</comment>
<evidence type="ECO:0000256" key="3">
    <source>
        <dbReference type="ARBA" id="ARBA00022679"/>
    </source>
</evidence>
<feature type="compositionally biased region" description="Basic and acidic residues" evidence="10">
    <location>
        <begin position="369"/>
        <end position="378"/>
    </location>
</feature>
<dbReference type="GO" id="GO:0005737">
    <property type="term" value="C:cytoplasm"/>
    <property type="evidence" value="ECO:0007669"/>
    <property type="project" value="TreeGrafter"/>
</dbReference>
<dbReference type="InterPro" id="IPR000719">
    <property type="entry name" value="Prot_kinase_dom"/>
</dbReference>
<reference evidence="12 13" key="1">
    <citation type="submission" date="2019-09" db="EMBL/GenBank/DDBJ databases">
        <title>Draft genome of the ectomycorrhizal ascomycete Sphaerosporella brunnea.</title>
        <authorList>
            <consortium name="DOE Joint Genome Institute"/>
            <person name="Benucci G.M."/>
            <person name="Marozzi G."/>
            <person name="Antonielli L."/>
            <person name="Sanchez S."/>
            <person name="Marco P."/>
            <person name="Wang X."/>
            <person name="Falini L.B."/>
            <person name="Barry K."/>
            <person name="Haridas S."/>
            <person name="Lipzen A."/>
            <person name="Labutti K."/>
            <person name="Grigoriev I.V."/>
            <person name="Murat C."/>
            <person name="Martin F."/>
            <person name="Albertini E."/>
            <person name="Donnini D."/>
            <person name="Bonito G."/>
        </authorList>
    </citation>
    <scope>NUCLEOTIDE SEQUENCE [LARGE SCALE GENOMIC DNA]</scope>
    <source>
        <strain evidence="12 13">Sb_GMNB300</strain>
    </source>
</reference>
<evidence type="ECO:0000256" key="4">
    <source>
        <dbReference type="ARBA" id="ARBA00022741"/>
    </source>
</evidence>
<dbReference type="EC" id="2.7.11.1" evidence="1"/>
<feature type="compositionally biased region" description="Acidic residues" evidence="10">
    <location>
        <begin position="379"/>
        <end position="405"/>
    </location>
</feature>
<dbReference type="InterPro" id="IPR011009">
    <property type="entry name" value="Kinase-like_dom_sf"/>
</dbReference>
<dbReference type="EMBL" id="VXIS01000222">
    <property type="protein sequence ID" value="KAA8896222.1"/>
    <property type="molecule type" value="Genomic_DNA"/>
</dbReference>
<keyword evidence="6 9" id="KW-0067">ATP-binding</keyword>
<dbReference type="PROSITE" id="PS50011">
    <property type="entry name" value="PROTEIN_KINASE_DOM"/>
    <property type="match status" value="1"/>
</dbReference>